<accession>X0RWP5</accession>
<protein>
    <recommendedName>
        <fullName evidence="2">Portal protein</fullName>
    </recommendedName>
</protein>
<name>X0RWP5_9ZZZZ</name>
<gene>
    <name evidence="1" type="ORF">S01H1_15429</name>
</gene>
<proteinExistence type="predicted"/>
<sequence>MNPALEGTLEKLDDDIAGTRPDNPHEEVPFFHFRLERRRIKSDLTNAIPLQNGINKLVTDMMVAAEYGAFKQRWIISNAGTSTMKNAPNEIWEIPAGDGVGQQSSVGQFDATDLENYTKAKDSLASAVAIISRTPKHYLFGQGGDPSGEALIAMESPLVKRCEQHIAQFIPVWKDAARFMLKIQGIDFEARDIVVNYADPETVQPKTEAEIRESGKRAGIPLNTLLREEGKDDAWIEQMEADKKAAGEDSPMLVLLEEMRKKEREEDVGAD</sequence>
<reference evidence="1" key="1">
    <citation type="journal article" date="2014" name="Front. Microbiol.">
        <title>High frequency of phylogenetically diverse reductive dehalogenase-homologous genes in deep subseafloor sedimentary metagenomes.</title>
        <authorList>
            <person name="Kawai M."/>
            <person name="Futagami T."/>
            <person name="Toyoda A."/>
            <person name="Takaki Y."/>
            <person name="Nishi S."/>
            <person name="Hori S."/>
            <person name="Arai W."/>
            <person name="Tsubouchi T."/>
            <person name="Morono Y."/>
            <person name="Uchiyama I."/>
            <person name="Ito T."/>
            <person name="Fujiyama A."/>
            <person name="Inagaki F."/>
            <person name="Takami H."/>
        </authorList>
    </citation>
    <scope>NUCLEOTIDE SEQUENCE</scope>
    <source>
        <strain evidence="1">Expedition CK06-06</strain>
    </source>
</reference>
<organism evidence="1">
    <name type="scientific">marine sediment metagenome</name>
    <dbReference type="NCBI Taxonomy" id="412755"/>
    <lineage>
        <taxon>unclassified sequences</taxon>
        <taxon>metagenomes</taxon>
        <taxon>ecological metagenomes</taxon>
    </lineage>
</organism>
<dbReference type="Pfam" id="PF05133">
    <property type="entry name" value="SPP1_portal"/>
    <property type="match status" value="1"/>
</dbReference>
<comment type="caution">
    <text evidence="1">The sequence shown here is derived from an EMBL/GenBank/DDBJ whole genome shotgun (WGS) entry which is preliminary data.</text>
</comment>
<evidence type="ECO:0008006" key="2">
    <source>
        <dbReference type="Google" id="ProtNLM"/>
    </source>
</evidence>
<dbReference type="EMBL" id="BARS01008053">
    <property type="protein sequence ID" value="GAF73244.1"/>
    <property type="molecule type" value="Genomic_DNA"/>
</dbReference>
<dbReference type="InterPro" id="IPR021145">
    <property type="entry name" value="Portal_protein_SPP1_Gp6-like"/>
</dbReference>
<dbReference type="AlphaFoldDB" id="X0RWP5"/>
<evidence type="ECO:0000313" key="1">
    <source>
        <dbReference type="EMBL" id="GAF73244.1"/>
    </source>
</evidence>